<keyword evidence="5 6" id="KW-0472">Membrane</keyword>
<dbReference type="OrthoDB" id="1121314at2"/>
<keyword evidence="8" id="KW-1185">Reference proteome</keyword>
<feature type="transmembrane region" description="Helical" evidence="6">
    <location>
        <begin position="262"/>
        <end position="280"/>
    </location>
</feature>
<dbReference type="InterPro" id="IPR022791">
    <property type="entry name" value="L-PG_synthase/AglD"/>
</dbReference>
<gene>
    <name evidence="7" type="ORF">FRY97_10535</name>
</gene>
<feature type="transmembrane region" description="Helical" evidence="6">
    <location>
        <begin position="101"/>
        <end position="119"/>
    </location>
</feature>
<proteinExistence type="predicted"/>
<keyword evidence="2" id="KW-1003">Cell membrane</keyword>
<dbReference type="AlphaFoldDB" id="A0A5C6RME4"/>
<feature type="transmembrane region" description="Helical" evidence="6">
    <location>
        <begin position="173"/>
        <end position="203"/>
    </location>
</feature>
<evidence type="ECO:0000256" key="4">
    <source>
        <dbReference type="ARBA" id="ARBA00022989"/>
    </source>
</evidence>
<protein>
    <recommendedName>
        <fullName evidence="9">Flippase-like domain-containing protein</fullName>
    </recommendedName>
</protein>
<feature type="transmembrane region" description="Helical" evidence="6">
    <location>
        <begin position="287"/>
        <end position="311"/>
    </location>
</feature>
<evidence type="ECO:0000313" key="7">
    <source>
        <dbReference type="EMBL" id="TXB63089.1"/>
    </source>
</evidence>
<reference evidence="7 8" key="1">
    <citation type="submission" date="2019-08" db="EMBL/GenBank/DDBJ databases">
        <title>Genome of Phaeodactylibacter luteus.</title>
        <authorList>
            <person name="Bowman J.P."/>
        </authorList>
    </citation>
    <scope>NUCLEOTIDE SEQUENCE [LARGE SCALE GENOMIC DNA]</scope>
    <source>
        <strain evidence="7 8">KCTC 42180</strain>
    </source>
</reference>
<evidence type="ECO:0000256" key="5">
    <source>
        <dbReference type="ARBA" id="ARBA00023136"/>
    </source>
</evidence>
<evidence type="ECO:0000313" key="8">
    <source>
        <dbReference type="Proteomes" id="UP000321580"/>
    </source>
</evidence>
<feature type="transmembrane region" description="Helical" evidence="6">
    <location>
        <begin position="342"/>
        <end position="366"/>
    </location>
</feature>
<name>A0A5C6RME4_9BACT</name>
<sequence length="404" mass="43958">MLVHFKLSIIRHLGAENCQAIWASAPAYCKIRIISTVKPFFAPFWLPLLFSMNRSALHLWLERLLKALFAVGLGLILWYQLKQKGDALPWFETLLSSCSAGRWPWLMLAVVLMPVNWGLEVAKWRWFLRPFYAVGLWQAWKGVLAGISLSLFTPNRVGDYGGRLLAVPAPYNWAALFATAMGNLAQLMALFGGGLVGGLFFLGGTGKLGAAFLESLWLGGGLLLLALSIVYFSLPRWLPLIAALKWRAVQRLWHHLKAAEQLSAGQMGIGLALSVARYLAYVVQYYALLQFIGVALPAGAGLGGIAALYLLQTFVPLPPVGALLARGEAALLIWEGYTDNELGVLLATFGLFILNLCLPALLGMVITVKTNVLKSLGYAPNTTSTAKLDRPSADGGTGHHETSI</sequence>
<evidence type="ECO:0000256" key="3">
    <source>
        <dbReference type="ARBA" id="ARBA00022692"/>
    </source>
</evidence>
<evidence type="ECO:0000256" key="1">
    <source>
        <dbReference type="ARBA" id="ARBA00004651"/>
    </source>
</evidence>
<dbReference type="GO" id="GO:0005886">
    <property type="term" value="C:plasma membrane"/>
    <property type="evidence" value="ECO:0007669"/>
    <property type="project" value="UniProtKB-SubCell"/>
</dbReference>
<dbReference type="Pfam" id="PF03706">
    <property type="entry name" value="LPG_synthase_TM"/>
    <property type="match status" value="1"/>
</dbReference>
<feature type="transmembrane region" description="Helical" evidence="6">
    <location>
        <begin position="215"/>
        <end position="234"/>
    </location>
</feature>
<evidence type="ECO:0000256" key="6">
    <source>
        <dbReference type="SAM" id="Phobius"/>
    </source>
</evidence>
<dbReference type="Proteomes" id="UP000321580">
    <property type="component" value="Unassembled WGS sequence"/>
</dbReference>
<comment type="caution">
    <text evidence="7">The sequence shown here is derived from an EMBL/GenBank/DDBJ whole genome shotgun (WGS) entry which is preliminary data.</text>
</comment>
<evidence type="ECO:0000256" key="2">
    <source>
        <dbReference type="ARBA" id="ARBA00022475"/>
    </source>
</evidence>
<comment type="subcellular location">
    <subcellularLocation>
        <location evidence="1">Cell membrane</location>
        <topology evidence="1">Multi-pass membrane protein</topology>
    </subcellularLocation>
</comment>
<keyword evidence="3 6" id="KW-0812">Transmembrane</keyword>
<keyword evidence="4 6" id="KW-1133">Transmembrane helix</keyword>
<feature type="transmembrane region" description="Helical" evidence="6">
    <location>
        <begin position="64"/>
        <end position="81"/>
    </location>
</feature>
<feature type="transmembrane region" description="Helical" evidence="6">
    <location>
        <begin position="131"/>
        <end position="153"/>
    </location>
</feature>
<organism evidence="7 8">
    <name type="scientific">Phaeodactylibacter luteus</name>
    <dbReference type="NCBI Taxonomy" id="1564516"/>
    <lineage>
        <taxon>Bacteria</taxon>
        <taxon>Pseudomonadati</taxon>
        <taxon>Bacteroidota</taxon>
        <taxon>Saprospiria</taxon>
        <taxon>Saprospirales</taxon>
        <taxon>Haliscomenobacteraceae</taxon>
        <taxon>Phaeodactylibacter</taxon>
    </lineage>
</organism>
<accession>A0A5C6RME4</accession>
<dbReference type="EMBL" id="VOOR01000019">
    <property type="protein sequence ID" value="TXB63089.1"/>
    <property type="molecule type" value="Genomic_DNA"/>
</dbReference>
<evidence type="ECO:0008006" key="9">
    <source>
        <dbReference type="Google" id="ProtNLM"/>
    </source>
</evidence>